<dbReference type="Proteomes" id="UP000199444">
    <property type="component" value="Unassembled WGS sequence"/>
</dbReference>
<dbReference type="Gene3D" id="3.30.310.100">
    <property type="entry name" value="YugN-like"/>
    <property type="match status" value="1"/>
</dbReference>
<dbReference type="EMBL" id="FNKD01000001">
    <property type="protein sequence ID" value="SDQ29322.1"/>
    <property type="molecule type" value="Genomic_DNA"/>
</dbReference>
<reference evidence="1 2" key="1">
    <citation type="submission" date="2016-10" db="EMBL/GenBank/DDBJ databases">
        <authorList>
            <person name="de Groot N.N."/>
        </authorList>
    </citation>
    <scope>NUCLEOTIDE SEQUENCE [LARGE SCALE GENOMIC DNA]</scope>
    <source>
        <strain evidence="1 2">CGMCC 1.10449</strain>
    </source>
</reference>
<gene>
    <name evidence="1" type="ORF">SAMN05216231_1357</name>
</gene>
<evidence type="ECO:0000313" key="2">
    <source>
        <dbReference type="Proteomes" id="UP000199444"/>
    </source>
</evidence>
<keyword evidence="2" id="KW-1185">Reference proteome</keyword>
<dbReference type="RefSeq" id="WP_092492155.1">
    <property type="nucleotide sequence ID" value="NZ_FNKD01000001.1"/>
</dbReference>
<accession>A0A1H0ZPK8</accession>
<dbReference type="STRING" id="553311.SAMN05216231_1357"/>
<sequence length="136" mass="15382">MVPINSEVENKIYPLYVLEERLKPEGFVIGSNWDYDKGYFDMKIDDDGIYYFLRIPFYAVAGSLDYPGVTVRVDQPFLLAHQYQRGFDEEGAGGALRGAFDQFQTPVNADADVPDDYVATGKEIMKKVERLLLPGS</sequence>
<dbReference type="Pfam" id="PF08868">
    <property type="entry name" value="YugN"/>
    <property type="match status" value="1"/>
</dbReference>
<organism evidence="1 2">
    <name type="scientific">Virgibacillus salinus</name>
    <dbReference type="NCBI Taxonomy" id="553311"/>
    <lineage>
        <taxon>Bacteria</taxon>
        <taxon>Bacillati</taxon>
        <taxon>Bacillota</taxon>
        <taxon>Bacilli</taxon>
        <taxon>Bacillales</taxon>
        <taxon>Bacillaceae</taxon>
        <taxon>Virgibacillus</taxon>
    </lineage>
</organism>
<name>A0A1H0ZPK8_9BACI</name>
<dbReference type="AlphaFoldDB" id="A0A1H0ZPK8"/>
<dbReference type="InterPro" id="IPR036491">
    <property type="entry name" value="YugN-like_sf"/>
</dbReference>
<proteinExistence type="predicted"/>
<dbReference type="InterPro" id="IPR014967">
    <property type="entry name" value="Uncharacterised_YugN-like"/>
</dbReference>
<evidence type="ECO:0000313" key="1">
    <source>
        <dbReference type="EMBL" id="SDQ29322.1"/>
    </source>
</evidence>
<protein>
    <submittedName>
        <fullName evidence="1">YugN-like family protein</fullName>
    </submittedName>
</protein>
<dbReference type="SUPFAM" id="SSF160755">
    <property type="entry name" value="YugN-like"/>
    <property type="match status" value="1"/>
</dbReference>